<keyword evidence="3" id="KW-1185">Reference proteome</keyword>
<dbReference type="Proteomes" id="UP000253664">
    <property type="component" value="Unassembled WGS sequence"/>
</dbReference>
<comment type="caution">
    <text evidence="2">The sequence shown here is derived from an EMBL/GenBank/DDBJ whole genome shotgun (WGS) entry which is preliminary data.</text>
</comment>
<feature type="compositionally biased region" description="Basic residues" evidence="1">
    <location>
        <begin position="97"/>
        <end position="106"/>
    </location>
</feature>
<accession>A0A367LRV4</accession>
<evidence type="ECO:0000313" key="3">
    <source>
        <dbReference type="Proteomes" id="UP000253664"/>
    </source>
</evidence>
<reference evidence="2 3" key="1">
    <citation type="journal article" date="2015" name="BMC Genomics">
        <title>Insights from the genome of Ophiocordyceps polyrhachis-furcata to pathogenicity and host specificity in insect fungi.</title>
        <authorList>
            <person name="Wichadakul D."/>
            <person name="Kobmoo N."/>
            <person name="Ingsriswang S."/>
            <person name="Tangphatsornruang S."/>
            <person name="Chantasingh D."/>
            <person name="Luangsa-ard J.J."/>
            <person name="Eurwilaichitr L."/>
        </authorList>
    </citation>
    <scope>NUCLEOTIDE SEQUENCE [LARGE SCALE GENOMIC DNA]</scope>
    <source>
        <strain evidence="2 3">BCC 54312</strain>
    </source>
</reference>
<dbReference type="EMBL" id="LKCN02000001">
    <property type="protein sequence ID" value="RCI17148.1"/>
    <property type="molecule type" value="Genomic_DNA"/>
</dbReference>
<proteinExistence type="predicted"/>
<feature type="region of interest" description="Disordered" evidence="1">
    <location>
        <begin position="59"/>
        <end position="160"/>
    </location>
</feature>
<evidence type="ECO:0000256" key="1">
    <source>
        <dbReference type="SAM" id="MobiDB-lite"/>
    </source>
</evidence>
<dbReference type="OrthoDB" id="5239281at2759"/>
<dbReference type="STRING" id="1330021.A0A367LRV4"/>
<gene>
    <name evidence="2" type="ORF">L249_2364</name>
</gene>
<sequence>MPPKKTPSTDEDDTVNALTTTELRFIKAVFDNMTQKPDANWDNVARDLKLKNAKCAKERFRQMSVRHGWREQQQPSTPRKEKPSSASASVSAEGRVQKIRTPRKKSVMREEEVVKDEESDEDNGVKTDADVIDEDGMQTDFDTIGGDGMRTDAEAVDDEI</sequence>
<organism evidence="2 3">
    <name type="scientific">Ophiocordyceps polyrhachis-furcata BCC 54312</name>
    <dbReference type="NCBI Taxonomy" id="1330021"/>
    <lineage>
        <taxon>Eukaryota</taxon>
        <taxon>Fungi</taxon>
        <taxon>Dikarya</taxon>
        <taxon>Ascomycota</taxon>
        <taxon>Pezizomycotina</taxon>
        <taxon>Sordariomycetes</taxon>
        <taxon>Hypocreomycetidae</taxon>
        <taxon>Hypocreales</taxon>
        <taxon>Ophiocordycipitaceae</taxon>
        <taxon>Ophiocordyceps</taxon>
    </lineage>
</organism>
<evidence type="ECO:0008006" key="4">
    <source>
        <dbReference type="Google" id="ProtNLM"/>
    </source>
</evidence>
<protein>
    <recommendedName>
        <fullName evidence="4">Myb-like domain-containing protein</fullName>
    </recommendedName>
</protein>
<evidence type="ECO:0000313" key="2">
    <source>
        <dbReference type="EMBL" id="RCI17148.1"/>
    </source>
</evidence>
<name>A0A367LRV4_9HYPO</name>
<feature type="compositionally biased region" description="Acidic residues" evidence="1">
    <location>
        <begin position="113"/>
        <end position="122"/>
    </location>
</feature>
<dbReference type="AlphaFoldDB" id="A0A367LRV4"/>